<dbReference type="AlphaFoldDB" id="A0A0A6USH9"/>
<reference evidence="2 3" key="1">
    <citation type="submission" date="2014-10" db="EMBL/GenBank/DDBJ databases">
        <title>Draft genome sequence of Actinoplanes utahensis NRRL 12052.</title>
        <authorList>
            <person name="Velasco-Bucheli B."/>
            <person name="del Cerro C."/>
            <person name="Hormigo D."/>
            <person name="Garcia J.L."/>
            <person name="Acebal C."/>
            <person name="Arroyo M."/>
            <person name="de la Mata I."/>
        </authorList>
    </citation>
    <scope>NUCLEOTIDE SEQUENCE [LARGE SCALE GENOMIC DNA]</scope>
    <source>
        <strain evidence="2 3">NRRL 12052</strain>
    </source>
</reference>
<dbReference type="OrthoDB" id="3294220at2"/>
<gene>
    <name evidence="2" type="ORF">MB27_07355</name>
</gene>
<organism evidence="2 3">
    <name type="scientific">Actinoplanes utahensis</name>
    <dbReference type="NCBI Taxonomy" id="1869"/>
    <lineage>
        <taxon>Bacteria</taxon>
        <taxon>Bacillati</taxon>
        <taxon>Actinomycetota</taxon>
        <taxon>Actinomycetes</taxon>
        <taxon>Micromonosporales</taxon>
        <taxon>Micromonosporaceae</taxon>
        <taxon>Actinoplanes</taxon>
    </lineage>
</organism>
<feature type="transmembrane region" description="Helical" evidence="1">
    <location>
        <begin position="225"/>
        <end position="244"/>
    </location>
</feature>
<accession>A0A0A6USH9</accession>
<name>A0A0A6USH9_ACTUT</name>
<dbReference type="Proteomes" id="UP000054537">
    <property type="component" value="Unassembled WGS sequence"/>
</dbReference>
<keyword evidence="1" id="KW-0472">Membrane</keyword>
<sequence length="249" mass="26042">MVTLLHAELRKLLGLRTAWIGLAMGLVAPPALVLLNAGPNRAAIADGSYGDVSDLAFHSLMIAVLGVMTLGVVTVSSEYTPTGEEGGRQITTTLAAMPRRRPLLVAKGAALALVAAVQGAVTTATTLVLVTVKYGDAIPTPEPARAVGAVFYLVLTALLAYAITLIFRNGVVTLTLLIVNSGVVSLSYLLTKVTPVAAYLPDIVGPYMFLRSIGAGDIQIPPVRAGLVMTAWVAALLVLAAWRFDRREA</sequence>
<evidence type="ECO:0000256" key="1">
    <source>
        <dbReference type="SAM" id="Phobius"/>
    </source>
</evidence>
<feature type="transmembrane region" description="Helical" evidence="1">
    <location>
        <begin position="109"/>
        <end position="132"/>
    </location>
</feature>
<feature type="transmembrane region" description="Helical" evidence="1">
    <location>
        <begin position="12"/>
        <end position="35"/>
    </location>
</feature>
<keyword evidence="1" id="KW-0812">Transmembrane</keyword>
<feature type="transmembrane region" description="Helical" evidence="1">
    <location>
        <begin position="55"/>
        <end position="75"/>
    </location>
</feature>
<keyword evidence="3" id="KW-1185">Reference proteome</keyword>
<protein>
    <submittedName>
        <fullName evidence="2">Uncharacterized protein</fullName>
    </submittedName>
</protein>
<proteinExistence type="predicted"/>
<feature type="transmembrane region" description="Helical" evidence="1">
    <location>
        <begin position="144"/>
        <end position="164"/>
    </location>
</feature>
<comment type="caution">
    <text evidence="2">The sequence shown here is derived from an EMBL/GenBank/DDBJ whole genome shotgun (WGS) entry which is preliminary data.</text>
</comment>
<dbReference type="STRING" id="1869.MB27_07355"/>
<evidence type="ECO:0000313" key="3">
    <source>
        <dbReference type="Proteomes" id="UP000054537"/>
    </source>
</evidence>
<keyword evidence="1" id="KW-1133">Transmembrane helix</keyword>
<dbReference type="eggNOG" id="ENOG502Z9KY">
    <property type="taxonomic scope" value="Bacteria"/>
</dbReference>
<dbReference type="RefSeq" id="WP_043523417.1">
    <property type="nucleotide sequence ID" value="NZ_BAABKU010000013.1"/>
</dbReference>
<feature type="transmembrane region" description="Helical" evidence="1">
    <location>
        <begin position="171"/>
        <end position="190"/>
    </location>
</feature>
<evidence type="ECO:0000313" key="2">
    <source>
        <dbReference type="EMBL" id="KHD77943.1"/>
    </source>
</evidence>
<dbReference type="EMBL" id="JRTT01000007">
    <property type="protein sequence ID" value="KHD77943.1"/>
    <property type="molecule type" value="Genomic_DNA"/>
</dbReference>